<proteinExistence type="predicted"/>
<dbReference type="KEGG" id="halz:E5139_16235"/>
<reference evidence="2" key="3">
    <citation type="submission" date="2019-12" db="EMBL/GenBank/DDBJ databases">
        <title>Whole-genome sequence of Halomicrobium mukohataei pws1.</title>
        <authorList>
            <person name="Verma D.K."/>
            <person name="Gopal K."/>
            <person name="Prasad E.S."/>
        </authorList>
    </citation>
    <scope>NUCLEOTIDE SEQUENCE</scope>
    <source>
        <strain evidence="2">Pws1</strain>
    </source>
</reference>
<evidence type="ECO:0000313" key="2">
    <source>
        <dbReference type="EMBL" id="NLV11678.1"/>
    </source>
</evidence>
<dbReference type="EMBL" id="CP039376">
    <property type="protein sequence ID" value="QCD67299.1"/>
    <property type="molecule type" value="Genomic_DNA"/>
</dbReference>
<geneLocation type="plasmid" evidence="3">
    <name>unnamed1</name>
</geneLocation>
<dbReference type="AlphaFoldDB" id="A0A4D6KL52"/>
<keyword evidence="3" id="KW-0614">Plasmid</keyword>
<sequence length="67" mass="7128">MDRRSIPTRVGITVLALLSLPLLGTAVRAVGRALELGWLTTPLLVVAHVPVVVALIALWSIGCDICR</sequence>
<protein>
    <submittedName>
        <fullName evidence="3">Uncharacterized protein</fullName>
    </submittedName>
</protein>
<organism evidence="3 4">
    <name type="scientific">Halomicrobium mukohataei</name>
    <dbReference type="NCBI Taxonomy" id="57705"/>
    <lineage>
        <taxon>Archaea</taxon>
        <taxon>Methanobacteriati</taxon>
        <taxon>Methanobacteriota</taxon>
        <taxon>Stenosarchaea group</taxon>
        <taxon>Halobacteria</taxon>
        <taxon>Halobacteriales</taxon>
        <taxon>Haloarculaceae</taxon>
        <taxon>Halomicrobium</taxon>
    </lineage>
</organism>
<keyword evidence="1" id="KW-0472">Membrane</keyword>
<feature type="transmembrane region" description="Helical" evidence="1">
    <location>
        <begin position="38"/>
        <end position="61"/>
    </location>
</feature>
<keyword evidence="1" id="KW-1133">Transmembrane helix</keyword>
<dbReference type="EMBL" id="WOYG01000002">
    <property type="protein sequence ID" value="NLV11678.1"/>
    <property type="molecule type" value="Genomic_DNA"/>
</dbReference>
<accession>A0A4D6KL52</accession>
<dbReference type="Proteomes" id="UP000297053">
    <property type="component" value="Plasmid unnamed1"/>
</dbReference>
<reference evidence="3 4" key="1">
    <citation type="submission" date="2019-04" db="EMBL/GenBank/DDBJ databases">
        <title>Complete genome sequence of Arthrobacter sp. ZXY-2 associated with effective atrazine degradation and salt adaptation.</title>
        <authorList>
            <person name="Zhao X."/>
        </authorList>
    </citation>
    <scope>NUCLEOTIDE SEQUENCE [LARGE SCALE GENOMIC DNA]</scope>
    <source>
        <strain evidence="3">JP60</strain>
        <strain evidence="4">ZP60</strain>
        <plasmid evidence="3 4">unnamed1</plasmid>
    </source>
</reference>
<evidence type="ECO:0000256" key="1">
    <source>
        <dbReference type="SAM" id="Phobius"/>
    </source>
</evidence>
<evidence type="ECO:0000313" key="4">
    <source>
        <dbReference type="Proteomes" id="UP000297053"/>
    </source>
</evidence>
<evidence type="ECO:0000313" key="3">
    <source>
        <dbReference type="EMBL" id="QCD67299.1"/>
    </source>
</evidence>
<gene>
    <name evidence="3" type="ORF">E5139_16235</name>
    <name evidence="2" type="ORF">GOC74_17305</name>
</gene>
<name>A0A4D6KL52_9EURY</name>
<reference evidence="3 4" key="2">
    <citation type="submission" date="2019-04" db="EMBL/GenBank/DDBJ databases">
        <authorList>
            <person name="Yang S."/>
            <person name="Wei W."/>
        </authorList>
    </citation>
    <scope>NUCLEOTIDE SEQUENCE [LARGE SCALE GENOMIC DNA]</scope>
    <source>
        <strain evidence="3">JP60</strain>
        <strain evidence="4">ZP60</strain>
        <plasmid evidence="3 4">unnamed1</plasmid>
    </source>
</reference>
<dbReference type="Proteomes" id="UP000608662">
    <property type="component" value="Unassembled WGS sequence"/>
</dbReference>
<keyword evidence="1" id="KW-0812">Transmembrane</keyword>